<proteinExistence type="predicted"/>
<accession>A0ABR3AA66</accession>
<sequence length="537" mass="60507">MTKNDHDSLSHVQSLLRSSISSSERHLISQYLENAQKDLRSHEMEINKLKAALLLLENERDRLMNRVAKFRSLLAPVHRLPTELLVSIFKYATECGDLQEQITPTEAPRIVTISMVCGRWREITLSTPSLWSSISLWLFDWIYVEKMDDEDEYTYEIRDTEEITRLTRILQLFLKRSQSTQLDLRLKFTLSYPMADCETRAVGSVLDVLLPSASRWKSLTIPVSAGLLSDLPALSLFQNLPSLQHLSLPFSWSGPPIGGCVSVTSLCLGLTVNPDMLHIPWHQIEKLHLQTFVGPIERALDTVRLCPAAKDLTLEGLPLIVNPPANIPLIAPCVASFALRGLPPLSGPGRISVFQLFSFPKLSTLAVSEDDIDMGANTFSDFLRRSACKITHLTIQSYRYGLKEDKGVVIPFLALLPSLKALRLQEKPVSPTIREQFNRNKIVSRALLRRFSAHQRCDSNSPFLPHLTSLTLSVYGKDLDTEALIEAVTSRWLRADSDTGIDRLQTLNIELFDKFSPALEPLHYLRDAGLRVEVFGC</sequence>
<keyword evidence="4" id="KW-1185">Reference proteome</keyword>
<dbReference type="SUPFAM" id="SSF81383">
    <property type="entry name" value="F-box domain"/>
    <property type="match status" value="1"/>
</dbReference>
<dbReference type="EMBL" id="JBBXMP010000006">
    <property type="protein sequence ID" value="KAL0070588.1"/>
    <property type="molecule type" value="Genomic_DNA"/>
</dbReference>
<feature type="domain" description="F-box" evidence="2">
    <location>
        <begin position="78"/>
        <end position="136"/>
    </location>
</feature>
<name>A0ABR3AA66_9AGAR</name>
<dbReference type="InterPro" id="IPR001810">
    <property type="entry name" value="F-box_dom"/>
</dbReference>
<keyword evidence="1" id="KW-0175">Coiled coil</keyword>
<dbReference type="Gene3D" id="1.20.1280.50">
    <property type="match status" value="1"/>
</dbReference>
<dbReference type="InterPro" id="IPR036047">
    <property type="entry name" value="F-box-like_dom_sf"/>
</dbReference>
<comment type="caution">
    <text evidence="3">The sequence shown here is derived from an EMBL/GenBank/DDBJ whole genome shotgun (WGS) entry which is preliminary data.</text>
</comment>
<evidence type="ECO:0000256" key="1">
    <source>
        <dbReference type="SAM" id="Coils"/>
    </source>
</evidence>
<dbReference type="InterPro" id="IPR032675">
    <property type="entry name" value="LRR_dom_sf"/>
</dbReference>
<dbReference type="Pfam" id="PF12937">
    <property type="entry name" value="F-box-like"/>
    <property type="match status" value="1"/>
</dbReference>
<feature type="coiled-coil region" evidence="1">
    <location>
        <begin position="32"/>
        <end position="73"/>
    </location>
</feature>
<evidence type="ECO:0000313" key="4">
    <source>
        <dbReference type="Proteomes" id="UP001437256"/>
    </source>
</evidence>
<protein>
    <recommendedName>
        <fullName evidence="2">F-box domain-containing protein</fullName>
    </recommendedName>
</protein>
<dbReference type="Proteomes" id="UP001437256">
    <property type="component" value="Unassembled WGS sequence"/>
</dbReference>
<evidence type="ECO:0000313" key="3">
    <source>
        <dbReference type="EMBL" id="KAL0070588.1"/>
    </source>
</evidence>
<dbReference type="Gene3D" id="3.80.10.10">
    <property type="entry name" value="Ribonuclease Inhibitor"/>
    <property type="match status" value="1"/>
</dbReference>
<dbReference type="SUPFAM" id="SSF52047">
    <property type="entry name" value="RNI-like"/>
    <property type="match status" value="1"/>
</dbReference>
<gene>
    <name evidence="3" type="ORF">AAF712_002427</name>
</gene>
<reference evidence="3 4" key="1">
    <citation type="submission" date="2024-05" db="EMBL/GenBank/DDBJ databases">
        <title>A draft genome resource for the thread blight pathogen Marasmius tenuissimus strain MS-2.</title>
        <authorList>
            <person name="Yulfo-Soto G.E."/>
            <person name="Baruah I.K."/>
            <person name="Amoako-Attah I."/>
            <person name="Bukari Y."/>
            <person name="Meinhardt L.W."/>
            <person name="Bailey B.A."/>
            <person name="Cohen S.P."/>
        </authorList>
    </citation>
    <scope>NUCLEOTIDE SEQUENCE [LARGE SCALE GENOMIC DNA]</scope>
    <source>
        <strain evidence="3 4">MS-2</strain>
    </source>
</reference>
<evidence type="ECO:0000259" key="2">
    <source>
        <dbReference type="Pfam" id="PF12937"/>
    </source>
</evidence>
<organism evidence="3 4">
    <name type="scientific">Marasmius tenuissimus</name>
    <dbReference type="NCBI Taxonomy" id="585030"/>
    <lineage>
        <taxon>Eukaryota</taxon>
        <taxon>Fungi</taxon>
        <taxon>Dikarya</taxon>
        <taxon>Basidiomycota</taxon>
        <taxon>Agaricomycotina</taxon>
        <taxon>Agaricomycetes</taxon>
        <taxon>Agaricomycetidae</taxon>
        <taxon>Agaricales</taxon>
        <taxon>Marasmiineae</taxon>
        <taxon>Marasmiaceae</taxon>
        <taxon>Marasmius</taxon>
    </lineage>
</organism>